<dbReference type="KEGG" id="plw:D5F53_32420"/>
<evidence type="ECO:0000313" key="1">
    <source>
        <dbReference type="EMBL" id="AYB48034.1"/>
    </source>
</evidence>
<keyword evidence="1" id="KW-0614">Plasmid</keyword>
<keyword evidence="2" id="KW-1185">Reference proteome</keyword>
<sequence length="226" mass="26495">MRQVLFIGDLDKTDLLFYIAKLISLDKKVLIADYTLTKRYEFAYPKVEMCEAIQQYDYFDVAEGLNKYSDLESILNKHDYDIVLVDIEKEQSLKNWPNADSLYLITSYENPVIQRNLKLTESFFHEKLASELVPVTKIIYEVHGTLNEDYINDLMDKFPIHWEETLIFYPDERDLTRKISNQYSSSVKLKGLSGPFKEVIKSVAGKILDSNSKETNVLWKQAERRK</sequence>
<evidence type="ECO:0000313" key="2">
    <source>
        <dbReference type="Proteomes" id="UP000266552"/>
    </source>
</evidence>
<dbReference type="EMBL" id="CP032413">
    <property type="protein sequence ID" value="AYB48034.1"/>
    <property type="molecule type" value="Genomic_DNA"/>
</dbReference>
<name>A0A385TYL8_PAELA</name>
<gene>
    <name evidence="1" type="ORF">D5F53_32420</name>
</gene>
<dbReference type="Proteomes" id="UP000266552">
    <property type="component" value="Plasmid pAZOPL1"/>
</dbReference>
<geneLocation type="plasmid" evidence="1 2">
    <name>pAZOPL1</name>
</geneLocation>
<protein>
    <submittedName>
        <fullName evidence="1">Uncharacterized protein</fullName>
    </submittedName>
</protein>
<accession>A0A385TYL8</accession>
<dbReference type="AlphaFoldDB" id="A0A385TYL8"/>
<dbReference type="RefSeq" id="WP_119851395.1">
    <property type="nucleotide sequence ID" value="NZ_CP032413.1"/>
</dbReference>
<organism evidence="1 2">
    <name type="scientific">Paenibacillus lautus</name>
    <name type="common">Bacillus lautus</name>
    <dbReference type="NCBI Taxonomy" id="1401"/>
    <lineage>
        <taxon>Bacteria</taxon>
        <taxon>Bacillati</taxon>
        <taxon>Bacillota</taxon>
        <taxon>Bacilli</taxon>
        <taxon>Bacillales</taxon>
        <taxon>Paenibacillaceae</taxon>
        <taxon>Paenibacillus</taxon>
    </lineage>
</organism>
<proteinExistence type="predicted"/>
<reference evidence="1 2" key="1">
    <citation type="submission" date="2018-09" db="EMBL/GenBank/DDBJ databases">
        <title>Genome Sequence of Paenibacillus lautus Strain E7593-69, Azo Dye-Degrading Bacteria, Isolated from Commercial Tattoo Inks.</title>
        <authorList>
            <person name="Nho S.W."/>
            <person name="Kim S.-J."/>
            <person name="Kweon O."/>
            <person name="Cerniglia C.E."/>
        </authorList>
    </citation>
    <scope>NUCLEOTIDE SEQUENCE [LARGE SCALE GENOMIC DNA]</scope>
    <source>
        <strain evidence="1 2">E7593-69</strain>
        <plasmid evidence="1 2">pAZOPL1</plasmid>
    </source>
</reference>